<dbReference type="Gene3D" id="2.60.120.330">
    <property type="entry name" value="B-lactam Antibiotic, Isopenicillin N Synthase, Chain"/>
    <property type="match status" value="1"/>
</dbReference>
<dbReference type="InterPro" id="IPR005123">
    <property type="entry name" value="Oxoglu/Fe-dep_dioxygenase_dom"/>
</dbReference>
<dbReference type="eggNOG" id="KOG0143">
    <property type="taxonomic scope" value="Eukaryota"/>
</dbReference>
<organism evidence="7 8">
    <name type="scientific">Arabis alpina</name>
    <name type="common">Alpine rock-cress</name>
    <dbReference type="NCBI Taxonomy" id="50452"/>
    <lineage>
        <taxon>Eukaryota</taxon>
        <taxon>Viridiplantae</taxon>
        <taxon>Streptophyta</taxon>
        <taxon>Embryophyta</taxon>
        <taxon>Tracheophyta</taxon>
        <taxon>Spermatophyta</taxon>
        <taxon>Magnoliopsida</taxon>
        <taxon>eudicotyledons</taxon>
        <taxon>Gunneridae</taxon>
        <taxon>Pentapetalae</taxon>
        <taxon>rosids</taxon>
        <taxon>malvids</taxon>
        <taxon>Brassicales</taxon>
        <taxon>Brassicaceae</taxon>
        <taxon>Arabideae</taxon>
        <taxon>Arabis</taxon>
    </lineage>
</organism>
<dbReference type="PANTHER" id="PTHR47991">
    <property type="entry name" value="OXOGLUTARATE/IRON-DEPENDENT DIOXYGENASE"/>
    <property type="match status" value="1"/>
</dbReference>
<dbReference type="Pfam" id="PF14226">
    <property type="entry name" value="DIOX_N"/>
    <property type="match status" value="1"/>
</dbReference>
<reference evidence="8" key="1">
    <citation type="journal article" date="2015" name="Nat. Plants">
        <title>Genome expansion of Arabis alpina linked with retrotransposition and reduced symmetric DNA methylation.</title>
        <authorList>
            <person name="Willing E.M."/>
            <person name="Rawat V."/>
            <person name="Mandakova T."/>
            <person name="Maumus F."/>
            <person name="James G.V."/>
            <person name="Nordstroem K.J."/>
            <person name="Becker C."/>
            <person name="Warthmann N."/>
            <person name="Chica C."/>
            <person name="Szarzynska B."/>
            <person name="Zytnicki M."/>
            <person name="Albani M.C."/>
            <person name="Kiefer C."/>
            <person name="Bergonzi S."/>
            <person name="Castaings L."/>
            <person name="Mateos J.L."/>
            <person name="Berns M.C."/>
            <person name="Bujdoso N."/>
            <person name="Piofczyk T."/>
            <person name="de Lorenzo L."/>
            <person name="Barrero-Sicilia C."/>
            <person name="Mateos I."/>
            <person name="Piednoel M."/>
            <person name="Hagmann J."/>
            <person name="Chen-Min-Tao R."/>
            <person name="Iglesias-Fernandez R."/>
            <person name="Schuster S.C."/>
            <person name="Alonso-Blanco C."/>
            <person name="Roudier F."/>
            <person name="Carbonero P."/>
            <person name="Paz-Ares J."/>
            <person name="Davis S.J."/>
            <person name="Pecinka A."/>
            <person name="Quesneville H."/>
            <person name="Colot V."/>
            <person name="Lysak M.A."/>
            <person name="Weigel D."/>
            <person name="Coupland G."/>
            <person name="Schneeberger K."/>
        </authorList>
    </citation>
    <scope>NUCLEOTIDE SEQUENCE [LARGE SCALE GENOMIC DNA]</scope>
    <source>
        <strain evidence="8">cv. Pajares</strain>
    </source>
</reference>
<evidence type="ECO:0000256" key="3">
    <source>
        <dbReference type="ARBA" id="ARBA00023002"/>
    </source>
</evidence>
<proteinExistence type="inferred from homology"/>
<dbReference type="Gramene" id="KFK43894">
    <property type="protein sequence ID" value="KFK43894"/>
    <property type="gene ID" value="AALP_AA1G187900"/>
</dbReference>
<dbReference type="InterPro" id="IPR044861">
    <property type="entry name" value="IPNS-like_FE2OG_OXY"/>
</dbReference>
<evidence type="ECO:0000313" key="8">
    <source>
        <dbReference type="Proteomes" id="UP000029120"/>
    </source>
</evidence>
<evidence type="ECO:0000256" key="2">
    <source>
        <dbReference type="ARBA" id="ARBA00022723"/>
    </source>
</evidence>
<dbReference type="OrthoDB" id="288590at2759"/>
<dbReference type="FunFam" id="2.60.120.330:FF:000001">
    <property type="entry name" value="Protein SRG1"/>
    <property type="match status" value="1"/>
</dbReference>
<evidence type="ECO:0000256" key="5">
    <source>
        <dbReference type="RuleBase" id="RU003682"/>
    </source>
</evidence>
<dbReference type="GO" id="GO:0016491">
    <property type="term" value="F:oxidoreductase activity"/>
    <property type="evidence" value="ECO:0007669"/>
    <property type="project" value="UniProtKB-KW"/>
</dbReference>
<dbReference type="InterPro" id="IPR050295">
    <property type="entry name" value="Plant_2OG-oxidoreductases"/>
</dbReference>
<evidence type="ECO:0000256" key="4">
    <source>
        <dbReference type="ARBA" id="ARBA00023004"/>
    </source>
</evidence>
<dbReference type="GO" id="GO:0046872">
    <property type="term" value="F:metal ion binding"/>
    <property type="evidence" value="ECO:0007669"/>
    <property type="project" value="UniProtKB-KW"/>
</dbReference>
<dbReference type="OMA" id="KWYPELY"/>
<evidence type="ECO:0000259" key="6">
    <source>
        <dbReference type="PROSITE" id="PS51471"/>
    </source>
</evidence>
<dbReference type="AlphaFoldDB" id="A0A087HP42"/>
<keyword evidence="3 5" id="KW-0560">Oxidoreductase</keyword>
<protein>
    <recommendedName>
        <fullName evidence="6">Fe2OG dioxygenase domain-containing protein</fullName>
    </recommendedName>
</protein>
<comment type="similarity">
    <text evidence="1 5">Belongs to the iron/ascorbate-dependent oxidoreductase family.</text>
</comment>
<dbReference type="Proteomes" id="UP000029120">
    <property type="component" value="Chromosome 1"/>
</dbReference>
<evidence type="ECO:0000313" key="7">
    <source>
        <dbReference type="EMBL" id="KFK43894.1"/>
    </source>
</evidence>
<dbReference type="Pfam" id="PF03171">
    <property type="entry name" value="2OG-FeII_Oxy"/>
    <property type="match status" value="1"/>
</dbReference>
<name>A0A087HP42_ARAAL</name>
<dbReference type="SUPFAM" id="SSF51197">
    <property type="entry name" value="Clavaminate synthase-like"/>
    <property type="match status" value="1"/>
</dbReference>
<dbReference type="PROSITE" id="PS51471">
    <property type="entry name" value="FE2OG_OXY"/>
    <property type="match status" value="1"/>
</dbReference>
<feature type="domain" description="Fe2OG dioxygenase" evidence="6">
    <location>
        <begin position="209"/>
        <end position="309"/>
    </location>
</feature>
<accession>A0A087HP42</accession>
<gene>
    <name evidence="7" type="ordered locus">AALP_Aa1g187900</name>
</gene>
<keyword evidence="2 5" id="KW-0479">Metal-binding</keyword>
<evidence type="ECO:0000256" key="1">
    <source>
        <dbReference type="ARBA" id="ARBA00008056"/>
    </source>
</evidence>
<dbReference type="InterPro" id="IPR027443">
    <property type="entry name" value="IPNS-like_sf"/>
</dbReference>
<keyword evidence="4 5" id="KW-0408">Iron</keyword>
<dbReference type="EMBL" id="CM002869">
    <property type="protein sequence ID" value="KFK43894.1"/>
    <property type="molecule type" value="Genomic_DNA"/>
</dbReference>
<keyword evidence="8" id="KW-1185">Reference proteome</keyword>
<sequence length="358" mass="40686">METKGAAQWSSVLVPCVQEMVEEKLITTVPPRYVRSDQAKTEVIDGSGLNTEIPIIDMKRLCSAVSMDSEVQKLDFACKEWGFFQLVNHGIDPSLLDKFKSEIQDFFNLPMEEKKKFWQKPNEIEGFGQAFVVSEDQKLDWADLFFQTVQPVQLRKPHLLPKLPLPFRHALETYSTEVQSIAKLLVAKMARALEVKPEEMEKLFDDVDSVQSMRMNYYPPCPQPDQVIGLTPHSDSVGLTILLQVNEVEGLQVKKDGKWVPVKPLPNAFIVNIGDVLEIITNGTYRSIEHRGVVNSEKERLSIATFHSPGMYKEIGPAKSLVEKQKVANFKRLTMKEYQDGLFSRKLDGKAYVDALRI</sequence>
<dbReference type="GO" id="GO:0010150">
    <property type="term" value="P:leaf senescence"/>
    <property type="evidence" value="ECO:0007669"/>
    <property type="project" value="EnsemblPlants"/>
</dbReference>
<dbReference type="InterPro" id="IPR026992">
    <property type="entry name" value="DIOX_N"/>
</dbReference>